<keyword evidence="16" id="KW-1185">Reference proteome</keyword>
<dbReference type="GO" id="GO:0070475">
    <property type="term" value="P:rRNA base methylation"/>
    <property type="evidence" value="ECO:0007669"/>
    <property type="project" value="TreeGrafter"/>
</dbReference>
<proteinExistence type="inferred from homology"/>
<dbReference type="InterPro" id="IPR046886">
    <property type="entry name" value="RsmE_MTase_dom"/>
</dbReference>
<dbReference type="KEGG" id="pnp:IJ22_09080"/>
<evidence type="ECO:0000259" key="13">
    <source>
        <dbReference type="Pfam" id="PF04452"/>
    </source>
</evidence>
<dbReference type="Gene3D" id="3.40.1280.10">
    <property type="match status" value="1"/>
</dbReference>
<comment type="catalytic activity">
    <reaction evidence="11 12">
        <text>uridine(1498) in 16S rRNA + S-adenosyl-L-methionine = N(3)-methyluridine(1498) in 16S rRNA + S-adenosyl-L-homocysteine + H(+)</text>
        <dbReference type="Rhea" id="RHEA:42920"/>
        <dbReference type="Rhea" id="RHEA-COMP:10283"/>
        <dbReference type="Rhea" id="RHEA-COMP:10284"/>
        <dbReference type="ChEBI" id="CHEBI:15378"/>
        <dbReference type="ChEBI" id="CHEBI:57856"/>
        <dbReference type="ChEBI" id="CHEBI:59789"/>
        <dbReference type="ChEBI" id="CHEBI:65315"/>
        <dbReference type="ChEBI" id="CHEBI:74502"/>
        <dbReference type="EC" id="2.1.1.193"/>
    </reaction>
</comment>
<dbReference type="Gene3D" id="2.40.240.20">
    <property type="entry name" value="Hypothetical PUA domain-like, domain 1"/>
    <property type="match status" value="1"/>
</dbReference>
<evidence type="ECO:0000256" key="9">
    <source>
        <dbReference type="ARBA" id="ARBA00022691"/>
    </source>
</evidence>
<dbReference type="NCBIfam" id="TIGR00046">
    <property type="entry name" value="RsmE family RNA methyltransferase"/>
    <property type="match status" value="1"/>
</dbReference>
<evidence type="ECO:0000313" key="16">
    <source>
        <dbReference type="Proteomes" id="UP000061660"/>
    </source>
</evidence>
<dbReference type="InterPro" id="IPR015947">
    <property type="entry name" value="PUA-like_sf"/>
</dbReference>
<evidence type="ECO:0000256" key="11">
    <source>
        <dbReference type="ARBA" id="ARBA00047944"/>
    </source>
</evidence>
<gene>
    <name evidence="15" type="ORF">IJ22_09080</name>
</gene>
<dbReference type="PIRSF" id="PIRSF015601">
    <property type="entry name" value="MTase_slr0722"/>
    <property type="match status" value="1"/>
</dbReference>
<reference evidence="15 16" key="2">
    <citation type="journal article" date="2016" name="Genome Announc.">
        <title>Complete Genome Sequences of Two Interactive Moderate Thermophiles, Paenibacillus napthalenovorans 32O-Y and Paenibacillus sp. 32O-W.</title>
        <authorList>
            <person name="Butler R.R.III."/>
            <person name="Wang J."/>
            <person name="Stark B.C."/>
            <person name="Pombert J.F."/>
        </authorList>
    </citation>
    <scope>NUCLEOTIDE SEQUENCE [LARGE SCALE GENOMIC DNA]</scope>
    <source>
        <strain evidence="15 16">32O-Y</strain>
    </source>
</reference>
<keyword evidence="8 12" id="KW-0808">Transferase</keyword>
<dbReference type="OrthoDB" id="9815641at2"/>
<dbReference type="PANTHER" id="PTHR30027:SF3">
    <property type="entry name" value="16S RRNA (URACIL(1498)-N(3))-METHYLTRANSFERASE"/>
    <property type="match status" value="1"/>
</dbReference>
<dbReference type="InterPro" id="IPR029026">
    <property type="entry name" value="tRNA_m1G_MTases_N"/>
</dbReference>
<feature type="domain" description="Ribosomal RNA small subunit methyltransferase E methyltransferase" evidence="13">
    <location>
        <begin position="74"/>
        <end position="244"/>
    </location>
</feature>
<evidence type="ECO:0000256" key="3">
    <source>
        <dbReference type="ARBA" id="ARBA00012328"/>
    </source>
</evidence>
<organism evidence="15 16">
    <name type="scientific">Paenibacillus naphthalenovorans</name>
    <dbReference type="NCBI Taxonomy" id="162209"/>
    <lineage>
        <taxon>Bacteria</taxon>
        <taxon>Bacillati</taxon>
        <taxon>Bacillota</taxon>
        <taxon>Bacilli</taxon>
        <taxon>Bacillales</taxon>
        <taxon>Paenibacillaceae</taxon>
        <taxon>Paenibacillus</taxon>
    </lineage>
</organism>
<dbReference type="PANTHER" id="PTHR30027">
    <property type="entry name" value="RIBOSOMAL RNA SMALL SUBUNIT METHYLTRANSFERASE E"/>
    <property type="match status" value="1"/>
</dbReference>
<dbReference type="InterPro" id="IPR029028">
    <property type="entry name" value="Alpha/beta_knot_MTases"/>
</dbReference>
<dbReference type="CDD" id="cd18084">
    <property type="entry name" value="RsmE-like"/>
    <property type="match status" value="1"/>
</dbReference>
<dbReference type="STRING" id="162209.IJ22_09080"/>
<comment type="similarity">
    <text evidence="2 12">Belongs to the RNA methyltransferase RsmE family.</text>
</comment>
<dbReference type="RefSeq" id="WP_062407535.1">
    <property type="nucleotide sequence ID" value="NZ_CP013652.1"/>
</dbReference>
<dbReference type="GO" id="GO:0005737">
    <property type="term" value="C:cytoplasm"/>
    <property type="evidence" value="ECO:0007669"/>
    <property type="project" value="UniProtKB-SubCell"/>
</dbReference>
<evidence type="ECO:0000256" key="12">
    <source>
        <dbReference type="PIRNR" id="PIRNR015601"/>
    </source>
</evidence>
<evidence type="ECO:0000256" key="10">
    <source>
        <dbReference type="ARBA" id="ARBA00025699"/>
    </source>
</evidence>
<dbReference type="Pfam" id="PF04452">
    <property type="entry name" value="Methyltrans_RNA"/>
    <property type="match status" value="1"/>
</dbReference>
<evidence type="ECO:0000256" key="4">
    <source>
        <dbReference type="ARBA" id="ARBA00013673"/>
    </source>
</evidence>
<keyword evidence="5 12" id="KW-0963">Cytoplasm</keyword>
<protein>
    <recommendedName>
        <fullName evidence="4 12">Ribosomal RNA small subunit methyltransferase E</fullName>
        <ecNumber evidence="3 12">2.1.1.193</ecNumber>
    </recommendedName>
</protein>
<dbReference type="InterPro" id="IPR006700">
    <property type="entry name" value="RsmE"/>
</dbReference>
<evidence type="ECO:0000256" key="6">
    <source>
        <dbReference type="ARBA" id="ARBA00022552"/>
    </source>
</evidence>
<comment type="subcellular location">
    <subcellularLocation>
        <location evidence="1 12">Cytoplasm</location>
    </subcellularLocation>
</comment>
<dbReference type="EC" id="2.1.1.193" evidence="3 12"/>
<keyword evidence="7 12" id="KW-0489">Methyltransferase</keyword>
<evidence type="ECO:0000259" key="14">
    <source>
        <dbReference type="Pfam" id="PF20260"/>
    </source>
</evidence>
<dbReference type="Proteomes" id="UP000061660">
    <property type="component" value="Chromosome"/>
</dbReference>
<evidence type="ECO:0000256" key="2">
    <source>
        <dbReference type="ARBA" id="ARBA00005528"/>
    </source>
</evidence>
<dbReference type="InterPro" id="IPR046887">
    <property type="entry name" value="RsmE_PUA-like"/>
</dbReference>
<name>A0A0U2W7B9_9BACL</name>
<dbReference type="EMBL" id="CP013652">
    <property type="protein sequence ID" value="ALS21290.1"/>
    <property type="molecule type" value="Genomic_DNA"/>
</dbReference>
<dbReference type="Pfam" id="PF20260">
    <property type="entry name" value="PUA_4"/>
    <property type="match status" value="1"/>
</dbReference>
<comment type="function">
    <text evidence="10 12">Specifically methylates the N3 position of the uracil ring of uridine 1498 (m3U1498) in 16S rRNA. Acts on the fully assembled 30S ribosomal subunit.</text>
</comment>
<evidence type="ECO:0000256" key="7">
    <source>
        <dbReference type="ARBA" id="ARBA00022603"/>
    </source>
</evidence>
<keyword evidence="9 12" id="KW-0949">S-adenosyl-L-methionine</keyword>
<dbReference type="NCBIfam" id="NF008692">
    <property type="entry name" value="PRK11713.1-5"/>
    <property type="match status" value="1"/>
</dbReference>
<sequence>MQRYFIQPEQFTDETATIAGDDAHHLTRVMRAKPGDTCIVSDGISREALVRLQTVDPRQVVADVIEWLPMDNEPAVDVWVAQSLPKGDKMELVIQKGTEIGASRFIPFVSERTVVQLDGKKEGKRLERWQKIAKEAAEQAHRNRVPQVDPVVSWKDLLRLAQEADAAWICYEKQSVQELRGQIRKAILSRKNEGRRQRLLLMIGPEGGFTEREAAEAEAAGCRAVSLGKRILRTETAAMVGLTCILYESGEMGGEQ</sequence>
<feature type="domain" description="Ribosomal RNA small subunit methyltransferase E PUA-like" evidence="14">
    <location>
        <begin position="19"/>
        <end position="64"/>
    </location>
</feature>
<evidence type="ECO:0000256" key="1">
    <source>
        <dbReference type="ARBA" id="ARBA00004496"/>
    </source>
</evidence>
<dbReference type="SUPFAM" id="SSF88697">
    <property type="entry name" value="PUA domain-like"/>
    <property type="match status" value="1"/>
</dbReference>
<dbReference type="GO" id="GO:0070042">
    <property type="term" value="F:rRNA (uridine-N3-)-methyltransferase activity"/>
    <property type="evidence" value="ECO:0007669"/>
    <property type="project" value="TreeGrafter"/>
</dbReference>
<evidence type="ECO:0000256" key="5">
    <source>
        <dbReference type="ARBA" id="ARBA00022490"/>
    </source>
</evidence>
<evidence type="ECO:0000256" key="8">
    <source>
        <dbReference type="ARBA" id="ARBA00022679"/>
    </source>
</evidence>
<reference evidence="16" key="1">
    <citation type="submission" date="2015-12" db="EMBL/GenBank/DDBJ databases">
        <title>Complete genome sequences of two moderately thermophilic Paenibacillus species.</title>
        <authorList>
            <person name="Butler R.III."/>
            <person name="Wang J."/>
            <person name="Stark B.C."/>
            <person name="Pombert J.-F."/>
        </authorList>
    </citation>
    <scope>NUCLEOTIDE SEQUENCE [LARGE SCALE GENOMIC DNA]</scope>
    <source>
        <strain evidence="16">32O-Y</strain>
    </source>
</reference>
<accession>A0A0U2W7B9</accession>
<dbReference type="PATRIC" id="fig|162209.4.peg.969"/>
<dbReference type="SUPFAM" id="SSF75217">
    <property type="entry name" value="alpha/beta knot"/>
    <property type="match status" value="1"/>
</dbReference>
<keyword evidence="6 12" id="KW-0698">rRNA processing</keyword>
<evidence type="ECO:0000313" key="15">
    <source>
        <dbReference type="EMBL" id="ALS21290.1"/>
    </source>
</evidence>
<dbReference type="AlphaFoldDB" id="A0A0U2W7B9"/>